<dbReference type="EMBL" id="AP022572">
    <property type="protein sequence ID" value="BBX55379.1"/>
    <property type="molecule type" value="Genomic_DNA"/>
</dbReference>
<keyword evidence="2" id="KW-1185">Reference proteome</keyword>
<dbReference type="AlphaFoldDB" id="A0A7I7L7I6"/>
<proteinExistence type="predicted"/>
<reference evidence="1 2" key="1">
    <citation type="journal article" date="2019" name="Emerg. Microbes Infect.">
        <title>Comprehensive subspecies identification of 175 nontuberculous mycobacteria species based on 7547 genomic profiles.</title>
        <authorList>
            <person name="Matsumoto Y."/>
            <person name="Kinjo T."/>
            <person name="Motooka D."/>
            <person name="Nabeya D."/>
            <person name="Jung N."/>
            <person name="Uechi K."/>
            <person name="Horii T."/>
            <person name="Iida T."/>
            <person name="Fujita J."/>
            <person name="Nakamura S."/>
        </authorList>
    </citation>
    <scope>NUCLEOTIDE SEQUENCE [LARGE SCALE GENOMIC DNA]</scope>
    <source>
        <strain evidence="1 2">JCM 12657</strain>
    </source>
</reference>
<sequence>MYRSTVAGWTREEFEAEVIGADEIHLALFYDASDKLAGFSSAKVDRLSHEGRSHAVYCAFVYFLPGYHGGASASLFGLRHALRLKLREPRTRVAYFTRSSSPAVYHLLATTMPRLYPKRYTPTPIEVEALVDELSARRGYVQVGEHPWVVRSAAIPRGASRLRRIGQHPEVRFYTEINPRFAEGQALLTWIPLDAVNIVRGLLRAVRRRCAR</sequence>
<dbReference type="KEGG" id="msho:MSHO_07240"/>
<evidence type="ECO:0000313" key="1">
    <source>
        <dbReference type="EMBL" id="BBX55379.1"/>
    </source>
</evidence>
<accession>A0A7I7L7I6</accession>
<organism evidence="1 2">
    <name type="scientific">Mycobacterium shottsii</name>
    <dbReference type="NCBI Taxonomy" id="133549"/>
    <lineage>
        <taxon>Bacteria</taxon>
        <taxon>Bacillati</taxon>
        <taxon>Actinomycetota</taxon>
        <taxon>Actinomycetes</taxon>
        <taxon>Mycobacteriales</taxon>
        <taxon>Mycobacteriaceae</taxon>
        <taxon>Mycobacterium</taxon>
        <taxon>Mycobacterium ulcerans group</taxon>
    </lineage>
</organism>
<dbReference type="Proteomes" id="UP000467164">
    <property type="component" value="Chromosome"/>
</dbReference>
<name>A0A7I7L7I6_9MYCO</name>
<evidence type="ECO:0000313" key="2">
    <source>
        <dbReference type="Proteomes" id="UP000467164"/>
    </source>
</evidence>
<protein>
    <submittedName>
        <fullName evidence="1">Uncharacterized protein</fullName>
    </submittedName>
</protein>
<gene>
    <name evidence="1" type="ORF">MSHO_07240</name>
</gene>